<reference evidence="1" key="1">
    <citation type="submission" date="2019-09" db="EMBL/GenBank/DDBJ databases">
        <authorList>
            <person name="Li J."/>
        </authorList>
    </citation>
    <scope>NUCLEOTIDE SEQUENCE [LARGE SCALE GENOMIC DNA]</scope>
    <source>
        <strain evidence="1">NRBC 14897</strain>
    </source>
</reference>
<comment type="caution">
    <text evidence="1">The sequence shown here is derived from an EMBL/GenBank/DDBJ whole genome shotgun (WGS) entry which is preliminary data.</text>
</comment>
<dbReference type="Proteomes" id="UP001515100">
    <property type="component" value="Unassembled WGS sequence"/>
</dbReference>
<keyword evidence="2" id="KW-1185">Reference proteome</keyword>
<protein>
    <submittedName>
        <fullName evidence="1">MBL fold metallo-hydrolase</fullName>
    </submittedName>
</protein>
<proteinExistence type="predicted"/>
<dbReference type="EMBL" id="SDPP02000003">
    <property type="protein sequence ID" value="KAA1376277.1"/>
    <property type="molecule type" value="Genomic_DNA"/>
</dbReference>
<dbReference type="Pfam" id="PF13483">
    <property type="entry name" value="Lactamase_B_3"/>
    <property type="match status" value="1"/>
</dbReference>
<name>A0A641AKC3_9ACTN</name>
<accession>A0A641AKC3</accession>
<dbReference type="InterPro" id="IPR036866">
    <property type="entry name" value="RibonucZ/Hydroxyglut_hydro"/>
</dbReference>
<evidence type="ECO:0000313" key="1">
    <source>
        <dbReference type="EMBL" id="KAA1376277.1"/>
    </source>
</evidence>
<dbReference type="InterPro" id="IPR050114">
    <property type="entry name" value="UPF0173_UPF0282_UlaG_hydrolase"/>
</dbReference>
<dbReference type="PANTHER" id="PTHR43546:SF3">
    <property type="entry name" value="UPF0173 METAL-DEPENDENT HYDROLASE MJ1163"/>
    <property type="match status" value="1"/>
</dbReference>
<sequence length="236" mass="24765">MHGVRSSGAAGWLLVHDGGMDITRFGHAAVLVEVAGTRILIDPGTFSTGEVFELTGLDAIVVTHQHPDHLDQDRAPALLGHNPDALLLCDPETAALVSFGSWAENADGLDTPVGPVTLRGVGAQHAVILPSIPRIGNVGVIVSAPGEPTLFHPGDTYEYAPDGVDVLAVPLSAPWAKSSETVDFVQRVSPTTIFPIHDCTISDVAYGIYWGQVSGHGGVDDARLVDQTGSFELSHN</sequence>
<gene>
    <name evidence="1" type="ORF">ESP62_012635</name>
</gene>
<dbReference type="SUPFAM" id="SSF56281">
    <property type="entry name" value="Metallo-hydrolase/oxidoreductase"/>
    <property type="match status" value="1"/>
</dbReference>
<organism evidence="1 2">
    <name type="scientific">Aeromicrobium fastidiosum</name>
    <dbReference type="NCBI Taxonomy" id="52699"/>
    <lineage>
        <taxon>Bacteria</taxon>
        <taxon>Bacillati</taxon>
        <taxon>Actinomycetota</taxon>
        <taxon>Actinomycetes</taxon>
        <taxon>Propionibacteriales</taxon>
        <taxon>Nocardioidaceae</taxon>
        <taxon>Aeromicrobium</taxon>
    </lineage>
</organism>
<dbReference type="AlphaFoldDB" id="A0A641AKC3"/>
<dbReference type="OrthoDB" id="3190691at2"/>
<dbReference type="Gene3D" id="3.60.15.10">
    <property type="entry name" value="Ribonuclease Z/Hydroxyacylglutathione hydrolase-like"/>
    <property type="match status" value="1"/>
</dbReference>
<dbReference type="PANTHER" id="PTHR43546">
    <property type="entry name" value="UPF0173 METAL-DEPENDENT HYDROLASE MJ1163-RELATED"/>
    <property type="match status" value="1"/>
</dbReference>
<evidence type="ECO:0000313" key="2">
    <source>
        <dbReference type="Proteomes" id="UP001515100"/>
    </source>
</evidence>